<dbReference type="Proteomes" id="UP001055658">
    <property type="component" value="Chromosome"/>
</dbReference>
<keyword evidence="2" id="KW-1185">Reference proteome</keyword>
<dbReference type="RefSeq" id="WP_252085478.1">
    <property type="nucleotide sequence ID" value="NZ_CP092418.1"/>
</dbReference>
<dbReference type="SUPFAM" id="SSF46689">
    <property type="entry name" value="Homeodomain-like"/>
    <property type="match status" value="1"/>
</dbReference>
<reference evidence="1" key="1">
    <citation type="submission" date="2022-02" db="EMBL/GenBank/DDBJ databases">
        <title>Coral-associated bacteria.</title>
        <authorList>
            <person name="Tang K."/>
            <person name="Wang X."/>
        </authorList>
    </citation>
    <scope>NUCLEOTIDE SEQUENCE</scope>
    <source>
        <strain evidence="1">SCSIO 43006</strain>
    </source>
</reference>
<proteinExistence type="predicted"/>
<evidence type="ECO:0000313" key="2">
    <source>
        <dbReference type="Proteomes" id="UP001055658"/>
    </source>
</evidence>
<accession>A0ABY4VGB4</accession>
<dbReference type="InterPro" id="IPR009057">
    <property type="entry name" value="Homeodomain-like_sf"/>
</dbReference>
<evidence type="ECO:0008006" key="3">
    <source>
        <dbReference type="Google" id="ProtNLM"/>
    </source>
</evidence>
<gene>
    <name evidence="1" type="ORF">MJO52_08320</name>
</gene>
<protein>
    <recommendedName>
        <fullName evidence="3">Mor transcription activator domain-containing protein</fullName>
    </recommendedName>
</protein>
<sequence>MQQGNQNRFYNVEIDHKKLPDLMQELIELIGYSDMLILIASFGGQDVYIPKYPERSKLIDILPIQSLQTLSDIYGGTYLTLPTSRQIDIQARNREILQALHFGESRSAVAKRFGLGVRQVANIKATAKHNNRH</sequence>
<dbReference type="EMBL" id="CP092418">
    <property type="protein sequence ID" value="USD23127.1"/>
    <property type="molecule type" value="Genomic_DNA"/>
</dbReference>
<name>A0ABY4VGB4_9GAMM</name>
<evidence type="ECO:0000313" key="1">
    <source>
        <dbReference type="EMBL" id="USD23127.1"/>
    </source>
</evidence>
<organism evidence="1 2">
    <name type="scientific">Microbulbifer variabilis</name>
    <dbReference type="NCBI Taxonomy" id="266805"/>
    <lineage>
        <taxon>Bacteria</taxon>
        <taxon>Pseudomonadati</taxon>
        <taxon>Pseudomonadota</taxon>
        <taxon>Gammaproteobacteria</taxon>
        <taxon>Cellvibrionales</taxon>
        <taxon>Microbulbiferaceae</taxon>
        <taxon>Microbulbifer</taxon>
    </lineage>
</organism>